<evidence type="ECO:0000256" key="2">
    <source>
        <dbReference type="SAM" id="SignalP"/>
    </source>
</evidence>
<gene>
    <name evidence="3" type="primary">Nfu_g_1_007630</name>
</gene>
<name>A0A1A7Y018_9TELE</name>
<proteinExistence type="predicted"/>
<accession>A0A1A7Y018</accession>
<dbReference type="EMBL" id="HADX01001434">
    <property type="protein sequence ID" value="SBP23666.1"/>
    <property type="molecule type" value="Transcribed_RNA"/>
</dbReference>
<keyword evidence="2" id="KW-0732">Signal</keyword>
<reference evidence="3" key="1">
    <citation type="submission" date="2016-05" db="EMBL/GenBank/DDBJ databases">
        <authorList>
            <person name="Lavstsen T."/>
            <person name="Jespersen J.S."/>
        </authorList>
    </citation>
    <scope>NUCLEOTIDE SEQUENCE</scope>
    <source>
        <tissue evidence="3">Brain</tissue>
    </source>
</reference>
<feature type="compositionally biased region" description="Polar residues" evidence="1">
    <location>
        <begin position="31"/>
        <end position="48"/>
    </location>
</feature>
<feature type="non-terminal residue" evidence="3">
    <location>
        <position position="1"/>
    </location>
</feature>
<feature type="chain" id="PRO_5008363584" evidence="2">
    <location>
        <begin position="19"/>
        <end position="91"/>
    </location>
</feature>
<reference evidence="3" key="2">
    <citation type="submission" date="2016-06" db="EMBL/GenBank/DDBJ databases">
        <title>The genome of a short-lived fish provides insights into sex chromosome evolution and the genetic control of aging.</title>
        <authorList>
            <person name="Reichwald K."/>
            <person name="Felder M."/>
            <person name="Petzold A."/>
            <person name="Koch P."/>
            <person name="Groth M."/>
            <person name="Platzer M."/>
        </authorList>
    </citation>
    <scope>NUCLEOTIDE SEQUENCE</scope>
    <source>
        <tissue evidence="3">Brain</tissue>
    </source>
</reference>
<organism evidence="3">
    <name type="scientific">Iconisemion striatum</name>
    <dbReference type="NCBI Taxonomy" id="60296"/>
    <lineage>
        <taxon>Eukaryota</taxon>
        <taxon>Metazoa</taxon>
        <taxon>Chordata</taxon>
        <taxon>Craniata</taxon>
        <taxon>Vertebrata</taxon>
        <taxon>Euteleostomi</taxon>
        <taxon>Actinopterygii</taxon>
        <taxon>Neopterygii</taxon>
        <taxon>Teleostei</taxon>
        <taxon>Neoteleostei</taxon>
        <taxon>Acanthomorphata</taxon>
        <taxon>Ovalentaria</taxon>
        <taxon>Atherinomorphae</taxon>
        <taxon>Cyprinodontiformes</taxon>
        <taxon>Nothobranchiidae</taxon>
        <taxon>Iconisemion</taxon>
    </lineage>
</organism>
<sequence length="91" mass="10152">IFLTLLFCVCLSPGFVPPHPTEPSLDRPSVLSLTRSSSIRKTQNQEQNRAIPDPPSCFLLTANHSRVSNLHENYALTSNSPHVYMSRRGCT</sequence>
<feature type="region of interest" description="Disordered" evidence="1">
    <location>
        <begin position="19"/>
        <end position="53"/>
    </location>
</feature>
<evidence type="ECO:0000313" key="3">
    <source>
        <dbReference type="EMBL" id="SBP23666.1"/>
    </source>
</evidence>
<feature type="signal peptide" evidence="2">
    <location>
        <begin position="1"/>
        <end position="18"/>
    </location>
</feature>
<dbReference type="AlphaFoldDB" id="A0A1A7Y018"/>
<evidence type="ECO:0000256" key="1">
    <source>
        <dbReference type="SAM" id="MobiDB-lite"/>
    </source>
</evidence>
<protein>
    <submittedName>
        <fullName evidence="3">Uncharacterized protein</fullName>
    </submittedName>
</protein>